<name>H2KUE1_CLOSI</name>
<protein>
    <submittedName>
        <fullName evidence="1">Chloride intracellular channel exc-4</fullName>
    </submittedName>
</protein>
<dbReference type="PANTHER" id="PTHR43920:SF5">
    <property type="entry name" value="CHLORIDE INTRACELLULAR CHANNEL CLIC"/>
    <property type="match status" value="1"/>
</dbReference>
<dbReference type="Gene3D" id="1.20.1050.10">
    <property type="match status" value="1"/>
</dbReference>
<dbReference type="PANTHER" id="PTHR43920">
    <property type="entry name" value="CHLORIDE INTRACELLULAR CHANNEL, ISOFORM A"/>
    <property type="match status" value="1"/>
</dbReference>
<dbReference type="SUPFAM" id="SSF47616">
    <property type="entry name" value="GST C-terminal domain-like"/>
    <property type="match status" value="1"/>
</dbReference>
<dbReference type="EMBL" id="DF144063">
    <property type="protein sequence ID" value="GAA38512.2"/>
    <property type="molecule type" value="Genomic_DNA"/>
</dbReference>
<dbReference type="AlphaFoldDB" id="H2KUE1"/>
<dbReference type="GO" id="GO:0005254">
    <property type="term" value="F:chloride channel activity"/>
    <property type="evidence" value="ECO:0007669"/>
    <property type="project" value="TreeGrafter"/>
</dbReference>
<proteinExistence type="predicted"/>
<organism evidence="1 2">
    <name type="scientific">Clonorchis sinensis</name>
    <name type="common">Chinese liver fluke</name>
    <dbReference type="NCBI Taxonomy" id="79923"/>
    <lineage>
        <taxon>Eukaryota</taxon>
        <taxon>Metazoa</taxon>
        <taxon>Spiralia</taxon>
        <taxon>Lophotrochozoa</taxon>
        <taxon>Platyhelminthes</taxon>
        <taxon>Trematoda</taxon>
        <taxon>Digenea</taxon>
        <taxon>Opisthorchiida</taxon>
        <taxon>Opisthorchiata</taxon>
        <taxon>Opisthorchiidae</taxon>
        <taxon>Clonorchis</taxon>
    </lineage>
</organism>
<evidence type="ECO:0000313" key="1">
    <source>
        <dbReference type="EMBL" id="GAA38512.2"/>
    </source>
</evidence>
<dbReference type="Pfam" id="PF13410">
    <property type="entry name" value="GST_C_2"/>
    <property type="match status" value="1"/>
</dbReference>
<reference evidence="1" key="1">
    <citation type="journal article" date="2011" name="Genome Biol.">
        <title>The draft genome of the carcinogenic human liver fluke Clonorchis sinensis.</title>
        <authorList>
            <person name="Wang X."/>
            <person name="Chen W."/>
            <person name="Huang Y."/>
            <person name="Sun J."/>
            <person name="Men J."/>
            <person name="Liu H."/>
            <person name="Luo F."/>
            <person name="Guo L."/>
            <person name="Lv X."/>
            <person name="Deng C."/>
            <person name="Zhou C."/>
            <person name="Fan Y."/>
            <person name="Li X."/>
            <person name="Huang L."/>
            <person name="Hu Y."/>
            <person name="Liang C."/>
            <person name="Hu X."/>
            <person name="Xu J."/>
            <person name="Yu X."/>
        </authorList>
    </citation>
    <scope>NUCLEOTIDE SEQUENCE [LARGE SCALE GENOMIC DNA]</scope>
    <source>
        <strain evidence="1">Henan</strain>
    </source>
</reference>
<accession>H2KUE1</accession>
<dbReference type="InterPro" id="IPR036282">
    <property type="entry name" value="Glutathione-S-Trfase_C_sf"/>
</dbReference>
<dbReference type="GO" id="GO:0016324">
    <property type="term" value="C:apical plasma membrane"/>
    <property type="evidence" value="ECO:0007669"/>
    <property type="project" value="TreeGrafter"/>
</dbReference>
<evidence type="ECO:0000313" key="2">
    <source>
        <dbReference type="Proteomes" id="UP000008909"/>
    </source>
</evidence>
<gene>
    <name evidence="1" type="ORF">CLF_108715</name>
</gene>
<dbReference type="GO" id="GO:0005737">
    <property type="term" value="C:cytoplasm"/>
    <property type="evidence" value="ECO:0007669"/>
    <property type="project" value="TreeGrafter"/>
</dbReference>
<dbReference type="Proteomes" id="UP000008909">
    <property type="component" value="Unassembled WGS sequence"/>
</dbReference>
<keyword evidence="2" id="KW-1185">Reference proteome</keyword>
<dbReference type="Gene3D" id="3.40.30.10">
    <property type="entry name" value="Glutaredoxin"/>
    <property type="match status" value="1"/>
</dbReference>
<sequence length="338" mass="38503">MANRKKPLVELFVKAATTDKREKGACLIGQQWFMTLYNLVEQGLIDLRFTPMSLELPPHNYVRLNAARHLPIAWIESGYIHGKDQSGQIITSTDGLEVLMEKLGSPNLDPQVEPADVLRAEEVFEDLYINLMNFIRNNNYKPLLNTLSKLDSYLAQKAHPYLLGERLTYPDCQLMPKLQHVRVAGRAYKDFDIPEDLIYLWAYIGRMYHTKAFTCSCPSDRDILVHYAEKDPLPRSIRLSLLGPEFLCELPATLAKSSIVNAMRRFSVMIIDVFKATAHNCTMLALLRHLEQTFGKELASYKPADLMDCVDDVNSDVVVHVLCDVKKALHFGGKRHLL</sequence>